<evidence type="ECO:0000256" key="3">
    <source>
        <dbReference type="ARBA" id="ARBA00022475"/>
    </source>
</evidence>
<dbReference type="InterPro" id="IPR006187">
    <property type="entry name" value="Claudin"/>
</dbReference>
<evidence type="ECO:0000256" key="5">
    <source>
        <dbReference type="ARBA" id="ARBA00022949"/>
    </source>
</evidence>
<keyword evidence="3 8" id="KW-1003">Cell membrane</keyword>
<gene>
    <name evidence="9" type="primary">LOC114597624</name>
</gene>
<keyword evidence="7 8" id="KW-0472">Membrane</keyword>
<evidence type="ECO:0000256" key="6">
    <source>
        <dbReference type="ARBA" id="ARBA00022989"/>
    </source>
</evidence>
<evidence type="ECO:0000313" key="9">
    <source>
        <dbReference type="Ensembl" id="ENSPMRP00000005037.1"/>
    </source>
</evidence>
<sequence>MSAVLELTGFVLTLGGWVVIGATLKNSYWKVSTVHGSVITSSSLYENLWHSCAEDSIGISNCRAFDTLLALPAYIQACRALMITSLILGMCGTLLTLLGLKCTQLGSNSENAKSKIAMLGGMVFILAGLSSMVAISWYAERITAQFFDSFYGGTKYELGYALYLGWAGSLLSILGGIFLTCSACKEKHRDYKYAATRQGKDARIYIKQSETVTSAKDYV</sequence>
<dbReference type="Gene3D" id="1.20.140.150">
    <property type="match status" value="1"/>
</dbReference>
<feature type="transmembrane region" description="Helical" evidence="8">
    <location>
        <begin position="158"/>
        <end position="179"/>
    </location>
</feature>
<dbReference type="GO" id="GO:0005886">
    <property type="term" value="C:plasma membrane"/>
    <property type="evidence" value="ECO:0007669"/>
    <property type="project" value="UniProtKB-SubCell"/>
</dbReference>
<evidence type="ECO:0000256" key="7">
    <source>
        <dbReference type="ARBA" id="ARBA00023136"/>
    </source>
</evidence>
<reference evidence="9" key="2">
    <citation type="submission" date="2025-08" db="UniProtKB">
        <authorList>
            <consortium name="Ensembl"/>
        </authorList>
    </citation>
    <scope>IDENTIFICATION</scope>
</reference>
<reference evidence="9 10" key="1">
    <citation type="journal article" date="2019" name="Proc. Natl. Acad. Sci. U.S.A.">
        <title>Regulatory changes in pterin and carotenoid genes underlie balanced color polymorphisms in the wall lizard.</title>
        <authorList>
            <person name="Andrade P."/>
            <person name="Pinho C."/>
            <person name="Perez I de Lanuza G."/>
            <person name="Afonso S."/>
            <person name="Brejcha J."/>
            <person name="Rubin C.J."/>
            <person name="Wallerman O."/>
            <person name="Pereira P."/>
            <person name="Sabatino S.J."/>
            <person name="Bellati A."/>
            <person name="Pellitteri-Rosa D."/>
            <person name="Bosakova Z."/>
            <person name="Bunikis I."/>
            <person name="Carretero M.A."/>
            <person name="Feiner N."/>
            <person name="Marsik P."/>
            <person name="Pauperio F."/>
            <person name="Salvi D."/>
            <person name="Soler L."/>
            <person name="While G.M."/>
            <person name="Uller T."/>
            <person name="Font E."/>
            <person name="Andersson L."/>
            <person name="Carneiro M."/>
        </authorList>
    </citation>
    <scope>NUCLEOTIDE SEQUENCE</scope>
</reference>
<dbReference type="GeneTree" id="ENSGT00940000157650"/>
<dbReference type="GO" id="GO:0005198">
    <property type="term" value="F:structural molecule activity"/>
    <property type="evidence" value="ECO:0007669"/>
    <property type="project" value="InterPro"/>
</dbReference>
<dbReference type="GO" id="GO:0005923">
    <property type="term" value="C:bicellular tight junction"/>
    <property type="evidence" value="ECO:0007669"/>
    <property type="project" value="UniProtKB-SubCell"/>
</dbReference>
<keyword evidence="10" id="KW-1185">Reference proteome</keyword>
<evidence type="ECO:0000256" key="1">
    <source>
        <dbReference type="ARBA" id="ARBA00008295"/>
    </source>
</evidence>
<dbReference type="Proteomes" id="UP000472272">
    <property type="component" value="Chromosome 5"/>
</dbReference>
<dbReference type="InterPro" id="IPR004031">
    <property type="entry name" value="PMP22/EMP/MP20/Claudin"/>
</dbReference>
<dbReference type="PRINTS" id="PR01077">
    <property type="entry name" value="CLAUDIN"/>
</dbReference>
<reference evidence="9" key="3">
    <citation type="submission" date="2025-09" db="UniProtKB">
        <authorList>
            <consortium name="Ensembl"/>
        </authorList>
    </citation>
    <scope>IDENTIFICATION</scope>
</reference>
<comment type="caution">
    <text evidence="8">Lacks conserved residue(s) required for the propagation of feature annotation.</text>
</comment>
<dbReference type="Ensembl" id="ENSPMRT00000005366.1">
    <property type="protein sequence ID" value="ENSPMRP00000005037.1"/>
    <property type="gene ID" value="ENSPMRG00000003455.1"/>
</dbReference>
<dbReference type="PROSITE" id="PS01346">
    <property type="entry name" value="CLAUDIN"/>
    <property type="match status" value="1"/>
</dbReference>
<dbReference type="PANTHER" id="PTHR12002">
    <property type="entry name" value="CLAUDIN"/>
    <property type="match status" value="1"/>
</dbReference>
<evidence type="ECO:0000256" key="8">
    <source>
        <dbReference type="RuleBase" id="RU060637"/>
    </source>
</evidence>
<evidence type="ECO:0000256" key="4">
    <source>
        <dbReference type="ARBA" id="ARBA00022692"/>
    </source>
</evidence>
<proteinExistence type="inferred from homology"/>
<keyword evidence="5 8" id="KW-0965">Cell junction</keyword>
<dbReference type="Pfam" id="PF00822">
    <property type="entry name" value="PMP22_Claudin"/>
    <property type="match status" value="1"/>
</dbReference>
<dbReference type="RefSeq" id="XP_028586472.1">
    <property type="nucleotide sequence ID" value="XM_028730639.1"/>
</dbReference>
<evidence type="ECO:0000313" key="10">
    <source>
        <dbReference type="Proteomes" id="UP000472272"/>
    </source>
</evidence>
<keyword evidence="6 8" id="KW-1133">Transmembrane helix</keyword>
<feature type="transmembrane region" description="Helical" evidence="8">
    <location>
        <begin position="116"/>
        <end position="138"/>
    </location>
</feature>
<keyword evidence="2 8" id="KW-0796">Tight junction</keyword>
<protein>
    <recommendedName>
        <fullName evidence="8">Claudin</fullName>
    </recommendedName>
</protein>
<accession>A0A670I0T2</accession>
<name>A0A670I0T2_PODMU</name>
<feature type="transmembrane region" description="Helical" evidence="8">
    <location>
        <begin position="73"/>
        <end position="95"/>
    </location>
</feature>
<dbReference type="AlphaFoldDB" id="A0A670I0T2"/>
<organism evidence="9 10">
    <name type="scientific">Podarcis muralis</name>
    <name type="common">Wall lizard</name>
    <name type="synonym">Lacerta muralis</name>
    <dbReference type="NCBI Taxonomy" id="64176"/>
    <lineage>
        <taxon>Eukaryota</taxon>
        <taxon>Metazoa</taxon>
        <taxon>Chordata</taxon>
        <taxon>Craniata</taxon>
        <taxon>Vertebrata</taxon>
        <taxon>Euteleostomi</taxon>
        <taxon>Lepidosauria</taxon>
        <taxon>Squamata</taxon>
        <taxon>Bifurcata</taxon>
        <taxon>Unidentata</taxon>
        <taxon>Episquamata</taxon>
        <taxon>Laterata</taxon>
        <taxon>Lacertibaenia</taxon>
        <taxon>Lacertidae</taxon>
        <taxon>Podarcis</taxon>
    </lineage>
</organism>
<comment type="subcellular location">
    <subcellularLocation>
        <location evidence="8">Cell junction</location>
        <location evidence="8">Tight junction</location>
    </subcellularLocation>
    <subcellularLocation>
        <location evidence="8">Cell membrane</location>
        <topology evidence="8">Multi-pass membrane protein</topology>
    </subcellularLocation>
</comment>
<comment type="similarity">
    <text evidence="1 8">Belongs to the claudin family.</text>
</comment>
<dbReference type="FunFam" id="1.20.140.150:FF:000001">
    <property type="entry name" value="Claudin"/>
    <property type="match status" value="1"/>
</dbReference>
<dbReference type="InterPro" id="IPR017974">
    <property type="entry name" value="Claudin_CS"/>
</dbReference>
<keyword evidence="4 8" id="KW-0812">Transmembrane</keyword>
<evidence type="ECO:0000256" key="2">
    <source>
        <dbReference type="ARBA" id="ARBA00022427"/>
    </source>
</evidence>
<dbReference type="GeneID" id="114597624"/>
<comment type="function">
    <text evidence="8">Claudins function as major constituents of the tight junction complexes that regulate the permeability of epithelia.</text>
</comment>